<dbReference type="Pfam" id="PF02653">
    <property type="entry name" value="BPD_transp_2"/>
    <property type="match status" value="1"/>
</dbReference>
<gene>
    <name evidence="8" type="ORF">EV384_3432</name>
</gene>
<dbReference type="CDD" id="cd06581">
    <property type="entry name" value="TM_PBP1_LivM_like"/>
    <property type="match status" value="1"/>
</dbReference>
<feature type="transmembrane region" description="Helical" evidence="7">
    <location>
        <begin position="355"/>
        <end position="374"/>
    </location>
</feature>
<reference evidence="8 9" key="1">
    <citation type="submission" date="2019-02" db="EMBL/GenBank/DDBJ databases">
        <title>Sequencing the genomes of 1000 actinobacteria strains.</title>
        <authorList>
            <person name="Klenk H.-P."/>
        </authorList>
    </citation>
    <scope>NUCLEOTIDE SEQUENCE [LARGE SCALE GENOMIC DNA]</scope>
    <source>
        <strain evidence="8 9">DSM 45612</strain>
    </source>
</reference>
<keyword evidence="4 7" id="KW-1133">Transmembrane helix</keyword>
<comment type="caution">
    <text evidence="8">The sequence shown here is derived from an EMBL/GenBank/DDBJ whole genome shotgun (WGS) entry which is preliminary data.</text>
</comment>
<dbReference type="EMBL" id="SHLD01000001">
    <property type="protein sequence ID" value="RZU74933.1"/>
    <property type="molecule type" value="Genomic_DNA"/>
</dbReference>
<dbReference type="InterPro" id="IPR001851">
    <property type="entry name" value="ABC_transp_permease"/>
</dbReference>
<keyword evidence="5 7" id="KW-0472">Membrane</keyword>
<evidence type="ECO:0000256" key="7">
    <source>
        <dbReference type="SAM" id="Phobius"/>
    </source>
</evidence>
<dbReference type="Proteomes" id="UP000294114">
    <property type="component" value="Unassembled WGS sequence"/>
</dbReference>
<feature type="transmembrane region" description="Helical" evidence="7">
    <location>
        <begin position="223"/>
        <end position="242"/>
    </location>
</feature>
<evidence type="ECO:0000256" key="2">
    <source>
        <dbReference type="ARBA" id="ARBA00022475"/>
    </source>
</evidence>
<evidence type="ECO:0000256" key="5">
    <source>
        <dbReference type="ARBA" id="ARBA00023136"/>
    </source>
</evidence>
<feature type="transmembrane region" description="Helical" evidence="7">
    <location>
        <begin position="76"/>
        <end position="98"/>
    </location>
</feature>
<sequence>MTTATPTTATSTTATSTTTAATRATRGRPFGRPMLYTAYGQEMALFNTLTKKVMVGLLLVLAAVAPLGLVDKDLKLLATACVTAIGAIGLGLVTGYAGQVSLGHAFFLAVGAYTAAVISGNPEGRTLGFGVQEILIWLPAAGIVAGLAGVIVAPLATRLRGLYLAIVTLGLVFIGEYVLREWSEVTGGTGIGRPAPTPALFGQRLDVATPIFDGYVLTRDQRLYWLMLILLVIFALAARNIARSRVGRAFTSIRDRDIAAGVMGVNLARYKTIAFAVSSFYAGCAGALLYVSVGFFVPDSFNLEMSVLFIAMVLIGGAGSISGAILGAFFFTYLPTLTRQIPSDVISGAATDTPNIFQLQLVLYGALIIGFLLFEPRGLFGLWIRVRNFWKAWPFKY</sequence>
<dbReference type="InterPro" id="IPR043428">
    <property type="entry name" value="LivM-like"/>
</dbReference>
<keyword evidence="2" id="KW-1003">Cell membrane</keyword>
<proteinExistence type="predicted"/>
<dbReference type="AlphaFoldDB" id="A0A4Q8BCR3"/>
<evidence type="ECO:0000256" key="1">
    <source>
        <dbReference type="ARBA" id="ARBA00004651"/>
    </source>
</evidence>
<accession>A0A4Q8BCR3</accession>
<feature type="transmembrane region" description="Helical" evidence="7">
    <location>
        <begin position="134"/>
        <end position="155"/>
    </location>
</feature>
<evidence type="ECO:0000256" key="4">
    <source>
        <dbReference type="ARBA" id="ARBA00022989"/>
    </source>
</evidence>
<evidence type="ECO:0000313" key="8">
    <source>
        <dbReference type="EMBL" id="RZU74933.1"/>
    </source>
</evidence>
<organism evidence="8 9">
    <name type="scientific">Micromonospora kangleipakensis</name>
    <dbReference type="NCBI Taxonomy" id="1077942"/>
    <lineage>
        <taxon>Bacteria</taxon>
        <taxon>Bacillati</taxon>
        <taxon>Actinomycetota</taxon>
        <taxon>Actinomycetes</taxon>
        <taxon>Micromonosporales</taxon>
        <taxon>Micromonosporaceae</taxon>
        <taxon>Micromonospora</taxon>
    </lineage>
</organism>
<feature type="transmembrane region" description="Helical" evidence="7">
    <location>
        <begin position="309"/>
        <end position="334"/>
    </location>
</feature>
<evidence type="ECO:0000313" key="9">
    <source>
        <dbReference type="Proteomes" id="UP000294114"/>
    </source>
</evidence>
<dbReference type="GO" id="GO:0005886">
    <property type="term" value="C:plasma membrane"/>
    <property type="evidence" value="ECO:0007669"/>
    <property type="project" value="UniProtKB-SubCell"/>
</dbReference>
<feature type="transmembrane region" description="Helical" evidence="7">
    <location>
        <begin position="162"/>
        <end position="179"/>
    </location>
</feature>
<dbReference type="PANTHER" id="PTHR30482:SF5">
    <property type="entry name" value="ABC TRANSPORTER PERMEASE PROTEIN"/>
    <property type="match status" value="1"/>
</dbReference>
<evidence type="ECO:0000256" key="6">
    <source>
        <dbReference type="SAM" id="MobiDB-lite"/>
    </source>
</evidence>
<name>A0A4Q8BCR3_9ACTN</name>
<evidence type="ECO:0000256" key="3">
    <source>
        <dbReference type="ARBA" id="ARBA00022692"/>
    </source>
</evidence>
<dbReference type="GO" id="GO:0015658">
    <property type="term" value="F:branched-chain amino acid transmembrane transporter activity"/>
    <property type="evidence" value="ECO:0007669"/>
    <property type="project" value="InterPro"/>
</dbReference>
<feature type="transmembrane region" description="Helical" evidence="7">
    <location>
        <begin position="105"/>
        <end position="122"/>
    </location>
</feature>
<feature type="transmembrane region" description="Helical" evidence="7">
    <location>
        <begin position="273"/>
        <end position="297"/>
    </location>
</feature>
<comment type="subcellular location">
    <subcellularLocation>
        <location evidence="1">Cell membrane</location>
        <topology evidence="1">Multi-pass membrane protein</topology>
    </subcellularLocation>
</comment>
<keyword evidence="9" id="KW-1185">Reference proteome</keyword>
<protein>
    <submittedName>
        <fullName evidence="8">Amino acid/amide ABC transporter membrane protein 2 (HAAT family)</fullName>
    </submittedName>
</protein>
<keyword evidence="3 7" id="KW-0812">Transmembrane</keyword>
<feature type="region of interest" description="Disordered" evidence="6">
    <location>
        <begin position="1"/>
        <end position="23"/>
    </location>
</feature>
<dbReference type="OrthoDB" id="9814461at2"/>
<dbReference type="PANTHER" id="PTHR30482">
    <property type="entry name" value="HIGH-AFFINITY BRANCHED-CHAIN AMINO ACID TRANSPORT SYSTEM PERMEASE"/>
    <property type="match status" value="1"/>
</dbReference>
<feature type="transmembrane region" description="Helical" evidence="7">
    <location>
        <begin position="53"/>
        <end position="70"/>
    </location>
</feature>